<dbReference type="EMBL" id="JAGTTL010000032">
    <property type="protein sequence ID" value="KAK6296865.1"/>
    <property type="molecule type" value="Genomic_DNA"/>
</dbReference>
<reference evidence="1 2" key="1">
    <citation type="submission" date="2021-04" db="EMBL/GenBank/DDBJ databases">
        <authorList>
            <person name="De Guttry C."/>
            <person name="Zahm M."/>
            <person name="Klopp C."/>
            <person name="Cabau C."/>
            <person name="Louis A."/>
            <person name="Berthelot C."/>
            <person name="Parey E."/>
            <person name="Roest Crollius H."/>
            <person name="Montfort J."/>
            <person name="Robinson-Rechavi M."/>
            <person name="Bucao C."/>
            <person name="Bouchez O."/>
            <person name="Gislard M."/>
            <person name="Lluch J."/>
            <person name="Milhes M."/>
            <person name="Lampietro C."/>
            <person name="Lopez Roques C."/>
            <person name="Donnadieu C."/>
            <person name="Braasch I."/>
            <person name="Desvignes T."/>
            <person name="Postlethwait J."/>
            <person name="Bobe J."/>
            <person name="Wedekind C."/>
            <person name="Guiguen Y."/>
        </authorList>
    </citation>
    <scope>NUCLEOTIDE SEQUENCE [LARGE SCALE GENOMIC DNA]</scope>
    <source>
        <strain evidence="1">Cs_M1</strain>
        <tissue evidence="1">Blood</tissue>
    </source>
</reference>
<sequence length="75" mass="8869">MPHAARGEALPWPMWPQPRCRLKFGRLLVPRRVRERSRNRSPCLRVTIAYTSNIIWIQEAERLRWTAGLVSSFPE</sequence>
<proteinExistence type="predicted"/>
<gene>
    <name evidence="1" type="ORF">J4Q44_G00330070</name>
</gene>
<keyword evidence="2" id="KW-1185">Reference proteome</keyword>
<name>A0AAN8KX13_9TELE</name>
<evidence type="ECO:0000313" key="2">
    <source>
        <dbReference type="Proteomes" id="UP001356427"/>
    </source>
</evidence>
<dbReference type="AlphaFoldDB" id="A0AAN8KX13"/>
<protein>
    <submittedName>
        <fullName evidence="1">Uncharacterized protein</fullName>
    </submittedName>
</protein>
<dbReference type="Proteomes" id="UP001356427">
    <property type="component" value="Unassembled WGS sequence"/>
</dbReference>
<accession>A0AAN8KX13</accession>
<comment type="caution">
    <text evidence="1">The sequence shown here is derived from an EMBL/GenBank/DDBJ whole genome shotgun (WGS) entry which is preliminary data.</text>
</comment>
<organism evidence="1 2">
    <name type="scientific">Coregonus suidteri</name>
    <dbReference type="NCBI Taxonomy" id="861788"/>
    <lineage>
        <taxon>Eukaryota</taxon>
        <taxon>Metazoa</taxon>
        <taxon>Chordata</taxon>
        <taxon>Craniata</taxon>
        <taxon>Vertebrata</taxon>
        <taxon>Euteleostomi</taxon>
        <taxon>Actinopterygii</taxon>
        <taxon>Neopterygii</taxon>
        <taxon>Teleostei</taxon>
        <taxon>Protacanthopterygii</taxon>
        <taxon>Salmoniformes</taxon>
        <taxon>Salmonidae</taxon>
        <taxon>Coregoninae</taxon>
        <taxon>Coregonus</taxon>
    </lineage>
</organism>
<evidence type="ECO:0000313" key="1">
    <source>
        <dbReference type="EMBL" id="KAK6296865.1"/>
    </source>
</evidence>